<dbReference type="PANTHER" id="PTHR30344:SF1">
    <property type="entry name" value="6-PHOSPHOGLUCONOLACTONASE"/>
    <property type="match status" value="1"/>
</dbReference>
<sequence length="384" mass="41863">MDILFILANQKKQIMKKIYLVLFSALSITAVKAQNKFNLLVGTYTNTCQSNGVYVYEFDASNGEYKLKSSSENVVSPSYLSVSADNKFIYAVNENGTQSTVSSFSYDSQSGKINLLNKNDALGADPCHLINDDKHVIAANYSGGSIAVFKKNADGSITEAQQLIQHEGKGPNAARQEKAHVHMVVFSPDKKFVISNDLGLDKVFIYKYNSTAKNEILTLKGSVDVKPGSGPRHLTFSKDGKFVYLVQELDGTLTTLSWDKTGVLKVVAETSILPKDFKGGTGAAAIKLSPDGNFLYVTDRVDANAISVYKILKTGALELVEQQSTLGKGPRDFAIDPTGNYLLVGHQYTNDIVIFKRDIATGKLTDTGRRIQLCSPVGLVFTKI</sequence>
<protein>
    <submittedName>
        <fullName evidence="4">Lactonase family protein</fullName>
    </submittedName>
</protein>
<comment type="similarity">
    <text evidence="1">Belongs to the cycloisomerase 2 family.</text>
</comment>
<keyword evidence="3" id="KW-0732">Signal</keyword>
<dbReference type="SUPFAM" id="SSF51004">
    <property type="entry name" value="C-terminal (heme d1) domain of cytochrome cd1-nitrite reductase"/>
    <property type="match status" value="1"/>
</dbReference>
<dbReference type="Proteomes" id="UP001501367">
    <property type="component" value="Unassembled WGS sequence"/>
</dbReference>
<feature type="signal peptide" evidence="3">
    <location>
        <begin position="1"/>
        <end position="33"/>
    </location>
</feature>
<accession>A0ABP7F963</accession>
<evidence type="ECO:0000256" key="1">
    <source>
        <dbReference type="ARBA" id="ARBA00005564"/>
    </source>
</evidence>
<evidence type="ECO:0000256" key="3">
    <source>
        <dbReference type="SAM" id="SignalP"/>
    </source>
</evidence>
<name>A0ABP7F963_9FLAO</name>
<dbReference type="EMBL" id="BAABDT010000002">
    <property type="protein sequence ID" value="GAA3732062.1"/>
    <property type="molecule type" value="Genomic_DNA"/>
</dbReference>
<evidence type="ECO:0000313" key="5">
    <source>
        <dbReference type="Proteomes" id="UP001501367"/>
    </source>
</evidence>
<dbReference type="Gene3D" id="2.130.10.10">
    <property type="entry name" value="YVTN repeat-like/Quinoprotein amine dehydrogenase"/>
    <property type="match status" value="1"/>
</dbReference>
<dbReference type="InterPro" id="IPR050282">
    <property type="entry name" value="Cycloisomerase_2"/>
</dbReference>
<reference evidence="5" key="1">
    <citation type="journal article" date="2019" name="Int. J. Syst. Evol. Microbiol.">
        <title>The Global Catalogue of Microorganisms (GCM) 10K type strain sequencing project: providing services to taxonomists for standard genome sequencing and annotation.</title>
        <authorList>
            <consortium name="The Broad Institute Genomics Platform"/>
            <consortium name="The Broad Institute Genome Sequencing Center for Infectious Disease"/>
            <person name="Wu L."/>
            <person name="Ma J."/>
        </authorList>
    </citation>
    <scope>NUCLEOTIDE SEQUENCE [LARGE SCALE GENOMIC DNA]</scope>
    <source>
        <strain evidence="5">JCM 17336</strain>
    </source>
</reference>
<evidence type="ECO:0000256" key="2">
    <source>
        <dbReference type="ARBA" id="ARBA00022526"/>
    </source>
</evidence>
<organism evidence="4 5">
    <name type="scientific">Flavobacterium ginsengisoli</name>
    <dbReference type="NCBI Taxonomy" id="871694"/>
    <lineage>
        <taxon>Bacteria</taxon>
        <taxon>Pseudomonadati</taxon>
        <taxon>Bacteroidota</taxon>
        <taxon>Flavobacteriia</taxon>
        <taxon>Flavobacteriales</taxon>
        <taxon>Flavobacteriaceae</taxon>
        <taxon>Flavobacterium</taxon>
    </lineage>
</organism>
<keyword evidence="2" id="KW-0119">Carbohydrate metabolism</keyword>
<proteinExistence type="inferred from homology"/>
<dbReference type="Pfam" id="PF10282">
    <property type="entry name" value="Lactonase"/>
    <property type="match status" value="1"/>
</dbReference>
<dbReference type="InterPro" id="IPR011048">
    <property type="entry name" value="Haem_d1_sf"/>
</dbReference>
<feature type="chain" id="PRO_5045156530" evidence="3">
    <location>
        <begin position="34"/>
        <end position="384"/>
    </location>
</feature>
<comment type="caution">
    <text evidence="4">The sequence shown here is derived from an EMBL/GenBank/DDBJ whole genome shotgun (WGS) entry which is preliminary data.</text>
</comment>
<keyword evidence="2" id="KW-0313">Glucose metabolism</keyword>
<dbReference type="InterPro" id="IPR019405">
    <property type="entry name" value="Lactonase_7-beta_prop"/>
</dbReference>
<evidence type="ECO:0000313" key="4">
    <source>
        <dbReference type="EMBL" id="GAA3732062.1"/>
    </source>
</evidence>
<gene>
    <name evidence="4" type="ORF">GCM10022422_12910</name>
</gene>
<keyword evidence="5" id="KW-1185">Reference proteome</keyword>
<dbReference type="InterPro" id="IPR015943">
    <property type="entry name" value="WD40/YVTN_repeat-like_dom_sf"/>
</dbReference>
<dbReference type="PANTHER" id="PTHR30344">
    <property type="entry name" value="6-PHOSPHOGLUCONOLACTONASE-RELATED"/>
    <property type="match status" value="1"/>
</dbReference>